<dbReference type="PROSITE" id="PS00122">
    <property type="entry name" value="CARBOXYLESTERASE_B_1"/>
    <property type="match status" value="1"/>
</dbReference>
<evidence type="ECO:0000256" key="2">
    <source>
        <dbReference type="ARBA" id="ARBA00022801"/>
    </source>
</evidence>
<dbReference type="EC" id="3.1.1.-" evidence="3"/>
<sequence>MASFFHPKIGPVQGRDVEGCAQFLGIKYATLRDRFAPAEIIQYQGSGLRATHYGPQVINPPDAVDVELSLIQKSLPKPQFPGVSDIDGLTLNITVPSNADKINEELRLPVLVFIHGGGYYIGGNWWPQYDFSKLVKLSANLGKPIIGININYRVGASGFLTTPELRAAGYELNNGLRDQRAALRWIEANIAGFGGSPENISVMGESAGGVSAGYLLFSEAPLAKRLICLSGCYPLLGQLQVEDADKVGKTVIDHLGLRDVPSSEIARRLLDQPIEDFWMKIPPNIPMLPIIDGVIIPQQINFETLAQDATRIPGKQWIDGVMIGDSEFNGTIMAYHYLLRRKEGIGAAFRQSAMESLHDYPEVLLLLLNHYSLSEPATEELSDDEVLLNILKFISDVAFLLPAINFAERMPSSKQSYVYHFNEPNPWTGPFKGYASHILDVAFIFQNYNKDLDEKQKATAVAFATDIITFVNGQQPWTPFKSRRGAKSYSQGGGEYSEPPNESKTRRNQFILELAKDNNGPGMDGLTKVFTKFMEGK</sequence>
<comment type="caution">
    <text evidence="6">The sequence shown here is derived from an EMBL/GenBank/DDBJ whole genome shotgun (WGS) entry which is preliminary data.</text>
</comment>
<evidence type="ECO:0000256" key="4">
    <source>
        <dbReference type="SAM" id="MobiDB-lite"/>
    </source>
</evidence>
<evidence type="ECO:0000259" key="5">
    <source>
        <dbReference type="Pfam" id="PF00135"/>
    </source>
</evidence>
<keyword evidence="2 3" id="KW-0378">Hydrolase</keyword>
<gene>
    <name evidence="6" type="primary">pnbA-6</name>
    <name evidence="6" type="ORF">Focb16_v008192</name>
</gene>
<evidence type="ECO:0000313" key="6">
    <source>
        <dbReference type="EMBL" id="TVY79144.1"/>
    </source>
</evidence>
<evidence type="ECO:0000256" key="3">
    <source>
        <dbReference type="RuleBase" id="RU361235"/>
    </source>
</evidence>
<dbReference type="InterPro" id="IPR029058">
    <property type="entry name" value="AB_hydrolase_fold"/>
</dbReference>
<feature type="domain" description="Carboxylesterase type B" evidence="5">
    <location>
        <begin position="8"/>
        <end position="476"/>
    </location>
</feature>
<dbReference type="PANTHER" id="PTHR11559">
    <property type="entry name" value="CARBOXYLESTERASE"/>
    <property type="match status" value="1"/>
</dbReference>
<dbReference type="InterPro" id="IPR019826">
    <property type="entry name" value="Carboxylesterase_B_AS"/>
</dbReference>
<evidence type="ECO:0000313" key="7">
    <source>
        <dbReference type="Proteomes" id="UP000320707"/>
    </source>
</evidence>
<dbReference type="AlphaFoldDB" id="A0A559LUT9"/>
<dbReference type="InterPro" id="IPR002018">
    <property type="entry name" value="CarbesteraseB"/>
</dbReference>
<dbReference type="Gene3D" id="3.40.50.1820">
    <property type="entry name" value="alpha/beta hydrolase"/>
    <property type="match status" value="1"/>
</dbReference>
<proteinExistence type="inferred from homology"/>
<dbReference type="Pfam" id="PF00135">
    <property type="entry name" value="COesterase"/>
    <property type="match status" value="1"/>
</dbReference>
<dbReference type="SUPFAM" id="SSF53474">
    <property type="entry name" value="alpha/beta-Hydrolases"/>
    <property type="match status" value="1"/>
</dbReference>
<accession>A0A559LUT9</accession>
<dbReference type="Proteomes" id="UP000320707">
    <property type="component" value="Unassembled WGS sequence"/>
</dbReference>
<feature type="region of interest" description="Disordered" evidence="4">
    <location>
        <begin position="479"/>
        <end position="505"/>
    </location>
</feature>
<dbReference type="InterPro" id="IPR050309">
    <property type="entry name" value="Type-B_Carboxylest/Lipase"/>
</dbReference>
<name>A0A559LUT9_FUSOC</name>
<reference evidence="6 7" key="1">
    <citation type="journal article" date="2019" name="Microbiol. Resour. Announc.">
        <title>High-quality draft genome sequence of Fusarium oxysporum f. sp. cubense strain 160527, a causal agent of Panama disease.</title>
        <authorList>
            <person name="Asai S."/>
            <person name="Ayukawa Y."/>
            <person name="Gan P."/>
            <person name="Masuda S."/>
            <person name="Komatsu K."/>
            <person name="Shirasu K."/>
            <person name="Arie T."/>
        </authorList>
    </citation>
    <scope>NUCLEOTIDE SEQUENCE [LARGE SCALE GENOMIC DNA]</scope>
    <source>
        <strain evidence="6 7">160527</strain>
    </source>
</reference>
<protein>
    <recommendedName>
        <fullName evidence="3">Carboxylic ester hydrolase</fullName>
        <ecNumber evidence="3">3.1.1.-</ecNumber>
    </recommendedName>
</protein>
<evidence type="ECO:0000256" key="1">
    <source>
        <dbReference type="ARBA" id="ARBA00005964"/>
    </source>
</evidence>
<comment type="similarity">
    <text evidence="1 3">Belongs to the type-B carboxylesterase/lipase family.</text>
</comment>
<organism evidence="6 7">
    <name type="scientific">Fusarium oxysporum f. sp. cubense</name>
    <dbReference type="NCBI Taxonomy" id="61366"/>
    <lineage>
        <taxon>Eukaryota</taxon>
        <taxon>Fungi</taxon>
        <taxon>Dikarya</taxon>
        <taxon>Ascomycota</taxon>
        <taxon>Pezizomycotina</taxon>
        <taxon>Sordariomycetes</taxon>
        <taxon>Hypocreomycetidae</taxon>
        <taxon>Hypocreales</taxon>
        <taxon>Nectriaceae</taxon>
        <taxon>Fusarium</taxon>
        <taxon>Fusarium oxysporum species complex</taxon>
    </lineage>
</organism>
<dbReference type="EMBL" id="SRMI01000001">
    <property type="protein sequence ID" value="TVY79144.1"/>
    <property type="molecule type" value="Genomic_DNA"/>
</dbReference>
<dbReference type="GO" id="GO:0016787">
    <property type="term" value="F:hydrolase activity"/>
    <property type="evidence" value="ECO:0007669"/>
    <property type="project" value="UniProtKB-KW"/>
</dbReference>